<organism evidence="2 3">
    <name type="scientific">Pleomassaria siparia CBS 279.74</name>
    <dbReference type="NCBI Taxonomy" id="1314801"/>
    <lineage>
        <taxon>Eukaryota</taxon>
        <taxon>Fungi</taxon>
        <taxon>Dikarya</taxon>
        <taxon>Ascomycota</taxon>
        <taxon>Pezizomycotina</taxon>
        <taxon>Dothideomycetes</taxon>
        <taxon>Pleosporomycetidae</taxon>
        <taxon>Pleosporales</taxon>
        <taxon>Pleomassariaceae</taxon>
        <taxon>Pleomassaria</taxon>
    </lineage>
</organism>
<evidence type="ECO:0000313" key="3">
    <source>
        <dbReference type="Proteomes" id="UP000799428"/>
    </source>
</evidence>
<protein>
    <submittedName>
        <fullName evidence="2">Uncharacterized protein</fullName>
    </submittedName>
</protein>
<keyword evidence="3" id="KW-1185">Reference proteome</keyword>
<sequence length="288" mass="31361">MAILTSTAGNTQQRCLSTIMPPKAQHSPQTGFTDPGSTHSFHLRPVNLESHRSMNSSLFSPTTLATYQSTSKISLPPTSSETISLRRDHGHWRTHFIQQATQPLYCKKQLDALHSDEDEAALQVPTADVKPRDTPAPANTKTHGNASLATESQLASIIHDQGIRIRKLQRSDRAKGPVNQRNLALKAFMGAQSAAAKNKNADGGVDQSLRVILVAALERIDELEEASEGLLDALDEEGDVSDEDEEDDREGGRGGGERRLEAEIVLSGVIEDGTFRELRERLGEVLVG</sequence>
<proteinExistence type="predicted"/>
<dbReference type="OrthoDB" id="3782133at2759"/>
<accession>A0A6G1JQK5</accession>
<name>A0A6G1JQK5_9PLEO</name>
<evidence type="ECO:0000313" key="2">
    <source>
        <dbReference type="EMBL" id="KAF2702899.1"/>
    </source>
</evidence>
<feature type="compositionally biased region" description="Polar residues" evidence="1">
    <location>
        <begin position="26"/>
        <end position="40"/>
    </location>
</feature>
<gene>
    <name evidence="2" type="ORF">K504DRAFT_495950</name>
</gene>
<feature type="compositionally biased region" description="Polar residues" evidence="1">
    <location>
        <begin position="137"/>
        <end position="149"/>
    </location>
</feature>
<feature type="region of interest" description="Disordered" evidence="1">
    <location>
        <begin position="231"/>
        <end position="258"/>
    </location>
</feature>
<dbReference type="AlphaFoldDB" id="A0A6G1JQK5"/>
<dbReference type="Proteomes" id="UP000799428">
    <property type="component" value="Unassembled WGS sequence"/>
</dbReference>
<dbReference type="EMBL" id="MU005791">
    <property type="protein sequence ID" value="KAF2702899.1"/>
    <property type="molecule type" value="Genomic_DNA"/>
</dbReference>
<feature type="region of interest" description="Disordered" evidence="1">
    <location>
        <begin position="123"/>
        <end position="149"/>
    </location>
</feature>
<feature type="compositionally biased region" description="Acidic residues" evidence="1">
    <location>
        <begin position="231"/>
        <end position="249"/>
    </location>
</feature>
<feature type="region of interest" description="Disordered" evidence="1">
    <location>
        <begin position="21"/>
        <end position="40"/>
    </location>
</feature>
<reference evidence="2" key="1">
    <citation type="journal article" date="2020" name="Stud. Mycol.">
        <title>101 Dothideomycetes genomes: a test case for predicting lifestyles and emergence of pathogens.</title>
        <authorList>
            <person name="Haridas S."/>
            <person name="Albert R."/>
            <person name="Binder M."/>
            <person name="Bloem J."/>
            <person name="Labutti K."/>
            <person name="Salamov A."/>
            <person name="Andreopoulos B."/>
            <person name="Baker S."/>
            <person name="Barry K."/>
            <person name="Bills G."/>
            <person name="Bluhm B."/>
            <person name="Cannon C."/>
            <person name="Castanera R."/>
            <person name="Culley D."/>
            <person name="Daum C."/>
            <person name="Ezra D."/>
            <person name="Gonzalez J."/>
            <person name="Henrissat B."/>
            <person name="Kuo A."/>
            <person name="Liang C."/>
            <person name="Lipzen A."/>
            <person name="Lutzoni F."/>
            <person name="Magnuson J."/>
            <person name="Mondo S."/>
            <person name="Nolan M."/>
            <person name="Ohm R."/>
            <person name="Pangilinan J."/>
            <person name="Park H.-J."/>
            <person name="Ramirez L."/>
            <person name="Alfaro M."/>
            <person name="Sun H."/>
            <person name="Tritt A."/>
            <person name="Yoshinaga Y."/>
            <person name="Zwiers L.-H."/>
            <person name="Turgeon B."/>
            <person name="Goodwin S."/>
            <person name="Spatafora J."/>
            <person name="Crous P."/>
            <person name="Grigoriev I."/>
        </authorList>
    </citation>
    <scope>NUCLEOTIDE SEQUENCE</scope>
    <source>
        <strain evidence="2">CBS 279.74</strain>
    </source>
</reference>
<evidence type="ECO:0000256" key="1">
    <source>
        <dbReference type="SAM" id="MobiDB-lite"/>
    </source>
</evidence>